<protein>
    <submittedName>
        <fullName evidence="5">Uncharacterized copper-binding protein, cupredoxin-like subfamily</fullName>
    </submittedName>
</protein>
<organism evidence="5 6">
    <name type="scientific">Pseudomonas oryzae</name>
    <dbReference type="NCBI Taxonomy" id="1392877"/>
    <lineage>
        <taxon>Bacteria</taxon>
        <taxon>Pseudomonadati</taxon>
        <taxon>Pseudomonadota</taxon>
        <taxon>Gammaproteobacteria</taxon>
        <taxon>Pseudomonadales</taxon>
        <taxon>Pseudomonadaceae</taxon>
        <taxon>Pseudomonas</taxon>
    </lineage>
</organism>
<dbReference type="EMBL" id="LT629751">
    <property type="protein sequence ID" value="SDT32923.1"/>
    <property type="molecule type" value="Genomic_DNA"/>
</dbReference>
<evidence type="ECO:0000256" key="1">
    <source>
        <dbReference type="ARBA" id="ARBA00022723"/>
    </source>
</evidence>
<dbReference type="SUPFAM" id="SSF49503">
    <property type="entry name" value="Cupredoxins"/>
    <property type="match status" value="1"/>
</dbReference>
<keyword evidence="2" id="KW-0186">Copper</keyword>
<dbReference type="Pfam" id="PF00127">
    <property type="entry name" value="Copper-bind"/>
    <property type="match status" value="1"/>
</dbReference>
<reference evidence="6" key="1">
    <citation type="submission" date="2016-10" db="EMBL/GenBank/DDBJ databases">
        <authorList>
            <person name="Varghese N."/>
            <person name="Submissions S."/>
        </authorList>
    </citation>
    <scope>NUCLEOTIDE SEQUENCE [LARGE SCALE GENOMIC DNA]</scope>
    <source>
        <strain evidence="6">KCTC 32247</strain>
    </source>
</reference>
<evidence type="ECO:0000313" key="6">
    <source>
        <dbReference type="Proteomes" id="UP000243359"/>
    </source>
</evidence>
<dbReference type="PANTHER" id="PTHR38439">
    <property type="entry name" value="AURACYANIN-B"/>
    <property type="match status" value="1"/>
</dbReference>
<dbReference type="InterPro" id="IPR008972">
    <property type="entry name" value="Cupredoxin"/>
</dbReference>
<dbReference type="RefSeq" id="WP_157719561.1">
    <property type="nucleotide sequence ID" value="NZ_LT629751.1"/>
</dbReference>
<proteinExistence type="predicted"/>
<dbReference type="InterPro" id="IPR050845">
    <property type="entry name" value="Cu-binding_ET"/>
</dbReference>
<keyword evidence="1" id="KW-0479">Metal-binding</keyword>
<evidence type="ECO:0000256" key="3">
    <source>
        <dbReference type="SAM" id="SignalP"/>
    </source>
</evidence>
<accession>A0A1H1ZH10</accession>
<evidence type="ECO:0000259" key="4">
    <source>
        <dbReference type="Pfam" id="PF00127"/>
    </source>
</evidence>
<dbReference type="InterPro" id="IPR000923">
    <property type="entry name" value="BlueCu_1"/>
</dbReference>
<feature type="domain" description="Blue (type 1) copper" evidence="4">
    <location>
        <begin position="48"/>
        <end position="185"/>
    </location>
</feature>
<sequence length="187" mass="20241">MNSSGLKLLAFALLIGTASQVFAAVSSGSANDIGQQAKPTPTTRTVFVKMEDIGYSQQVIEVKPGETVRFVLKNEGALMHEFNIGRSSTQLEHQREMAGLFKDGTLTPTGMAKSIAWRERWSGSGDSSPPGYPEVIEAKHDDPNAILVEPGATKEFVWTFAEGDSLKFACTLPGHYQAGMVGEFVMR</sequence>
<gene>
    <name evidence="5" type="ORF">SAMN05216221_4255</name>
</gene>
<evidence type="ECO:0000256" key="2">
    <source>
        <dbReference type="ARBA" id="ARBA00023008"/>
    </source>
</evidence>
<dbReference type="Proteomes" id="UP000243359">
    <property type="component" value="Chromosome I"/>
</dbReference>
<dbReference type="STRING" id="1392877.SAMN05216221_4255"/>
<dbReference type="AlphaFoldDB" id="A0A1H1ZH10"/>
<feature type="chain" id="PRO_5009267694" evidence="3">
    <location>
        <begin position="24"/>
        <end position="187"/>
    </location>
</feature>
<dbReference type="OrthoDB" id="9816061at2"/>
<dbReference type="GO" id="GO:0005507">
    <property type="term" value="F:copper ion binding"/>
    <property type="evidence" value="ECO:0007669"/>
    <property type="project" value="InterPro"/>
</dbReference>
<evidence type="ECO:0000313" key="5">
    <source>
        <dbReference type="EMBL" id="SDT32923.1"/>
    </source>
</evidence>
<keyword evidence="6" id="KW-1185">Reference proteome</keyword>
<dbReference type="Gene3D" id="2.60.40.420">
    <property type="entry name" value="Cupredoxins - blue copper proteins"/>
    <property type="match status" value="1"/>
</dbReference>
<dbReference type="GO" id="GO:0009055">
    <property type="term" value="F:electron transfer activity"/>
    <property type="evidence" value="ECO:0007669"/>
    <property type="project" value="InterPro"/>
</dbReference>
<name>A0A1H1ZH10_9PSED</name>
<dbReference type="PANTHER" id="PTHR38439:SF3">
    <property type="entry name" value="COPPER-RESISTANT CUPROPROTEIN COPI"/>
    <property type="match status" value="1"/>
</dbReference>
<feature type="signal peptide" evidence="3">
    <location>
        <begin position="1"/>
        <end position="23"/>
    </location>
</feature>
<keyword evidence="3" id="KW-0732">Signal</keyword>